<keyword evidence="1" id="KW-0732">Signal</keyword>
<evidence type="ECO:0000313" key="3">
    <source>
        <dbReference type="Proteomes" id="UP000193006"/>
    </source>
</evidence>
<feature type="signal peptide" evidence="1">
    <location>
        <begin position="1"/>
        <end position="23"/>
    </location>
</feature>
<accession>A0A1X9MIB3</accession>
<proteinExistence type="predicted"/>
<name>A0A1X9MIB3_9BACI</name>
<dbReference type="Proteomes" id="UP000193006">
    <property type="component" value="Chromosome"/>
</dbReference>
<organism evidence="2 3">
    <name type="scientific">Halalkalibacter krulwichiae</name>
    <dbReference type="NCBI Taxonomy" id="199441"/>
    <lineage>
        <taxon>Bacteria</taxon>
        <taxon>Bacillati</taxon>
        <taxon>Bacillota</taxon>
        <taxon>Bacilli</taxon>
        <taxon>Bacillales</taxon>
        <taxon>Bacillaceae</taxon>
        <taxon>Halalkalibacter</taxon>
    </lineage>
</organism>
<evidence type="ECO:0000256" key="1">
    <source>
        <dbReference type="SAM" id="SignalP"/>
    </source>
</evidence>
<dbReference type="EMBL" id="CP020814">
    <property type="protein sequence ID" value="ARK32400.1"/>
    <property type="molecule type" value="Genomic_DNA"/>
</dbReference>
<dbReference type="KEGG" id="bkw:BkAM31D_22470"/>
<gene>
    <name evidence="2" type="ORF">BkAM31D_22470</name>
</gene>
<reference evidence="2 3" key="1">
    <citation type="submission" date="2017-04" db="EMBL/GenBank/DDBJ databases">
        <title>Bacillus krulwichiae AM31D Genome sequencing and assembly.</title>
        <authorList>
            <person name="Krulwich T.A."/>
            <person name="Anastor L."/>
            <person name="Ehrlich R."/>
            <person name="Ehrlich G.D."/>
            <person name="Janto B."/>
        </authorList>
    </citation>
    <scope>NUCLEOTIDE SEQUENCE [LARGE SCALE GENOMIC DNA]</scope>
    <source>
        <strain evidence="2 3">AM31D</strain>
    </source>
</reference>
<evidence type="ECO:0000313" key="2">
    <source>
        <dbReference type="EMBL" id="ARK32400.1"/>
    </source>
</evidence>
<keyword evidence="3" id="KW-1185">Reference proteome</keyword>
<protein>
    <recommendedName>
        <fullName evidence="4">DUF5105 domain-containing protein</fullName>
    </recommendedName>
</protein>
<dbReference type="PROSITE" id="PS51257">
    <property type="entry name" value="PROKAR_LIPOPROTEIN"/>
    <property type="match status" value="1"/>
</dbReference>
<evidence type="ECO:0008006" key="4">
    <source>
        <dbReference type="Google" id="ProtNLM"/>
    </source>
</evidence>
<dbReference type="RefSeq" id="WP_066157344.1">
    <property type="nucleotide sequence ID" value="NZ_CP020814.1"/>
</dbReference>
<sequence precursor="true">MNKLLLMITILLFITACSSTTNEEPVSTVEQEVEKAAPTEEERDEFLSSNEYIREYEHTIEEDFDFNYLTIVMDDAFAEKEISEQYEYLVELYETYNEKFSELLPNDGRFLNALEVYYSDKEFPTYRINLKSFTIVAVNVGIDREVGEKASEELHIQLDKLEKEMVLSGKESGLTLKEKESNSKEALNTVLYSTAGDIIREGVNTILTSVPSNSSAKLETSKDSDTSIKGMNGYDWIGLTDNKKFHAISNALYNLDQNGYVIEESEFYFIEALNEFYTDTSTISTPVNEALVSVGLMSGTIYK</sequence>
<feature type="chain" id="PRO_5010998170" description="DUF5105 domain-containing protein" evidence="1">
    <location>
        <begin position="24"/>
        <end position="303"/>
    </location>
</feature>
<dbReference type="AlphaFoldDB" id="A0A1X9MIB3"/>